<dbReference type="Proteomes" id="UP000032534">
    <property type="component" value="Unassembled WGS sequence"/>
</dbReference>
<dbReference type="EMBL" id="JTHP01000116">
    <property type="protein sequence ID" value="KJD42497.1"/>
    <property type="molecule type" value="Genomic_DNA"/>
</dbReference>
<keyword evidence="2" id="KW-1185">Reference proteome</keyword>
<gene>
    <name evidence="1" type="ORF">QD47_27900</name>
</gene>
<proteinExistence type="predicted"/>
<dbReference type="AlphaFoldDB" id="A0A0D7WXN1"/>
<organism evidence="1 2">
    <name type="scientific">Paenibacillus terrae</name>
    <dbReference type="NCBI Taxonomy" id="159743"/>
    <lineage>
        <taxon>Bacteria</taxon>
        <taxon>Bacillati</taxon>
        <taxon>Bacillota</taxon>
        <taxon>Bacilli</taxon>
        <taxon>Bacillales</taxon>
        <taxon>Paenibacillaceae</taxon>
        <taxon>Paenibacillus</taxon>
    </lineage>
</organism>
<dbReference type="OrthoDB" id="2666370at2"/>
<evidence type="ECO:0000313" key="2">
    <source>
        <dbReference type="Proteomes" id="UP000032534"/>
    </source>
</evidence>
<name>A0A0D7WXN1_9BACL</name>
<accession>A0A0D7WXN1</accession>
<reference evidence="1 2" key="1">
    <citation type="submission" date="2014-11" db="EMBL/GenBank/DDBJ databases">
        <title>Draft Genome Sequences of Paenibacillus polymyxa NRRL B-30509 and Paenibacillus terrae NRRL B-30644, Strains from a Poultry Environment that Produce Tridecaptin A and Paenicidins.</title>
        <authorList>
            <person name="van Belkum M.J."/>
            <person name="Lohans C.T."/>
            <person name="Vederas J.C."/>
        </authorList>
    </citation>
    <scope>NUCLEOTIDE SEQUENCE [LARGE SCALE GENOMIC DNA]</scope>
    <source>
        <strain evidence="1 2">NRRL B-30644</strain>
    </source>
</reference>
<dbReference type="RefSeq" id="WP_044649184.1">
    <property type="nucleotide sequence ID" value="NZ_JTHP01000116.1"/>
</dbReference>
<dbReference type="PATRIC" id="fig|159743.3.peg.6224"/>
<protein>
    <submittedName>
        <fullName evidence="1">Uncharacterized protein</fullName>
    </submittedName>
</protein>
<comment type="caution">
    <text evidence="1">The sequence shown here is derived from an EMBL/GenBank/DDBJ whole genome shotgun (WGS) entry which is preliminary data.</text>
</comment>
<evidence type="ECO:0000313" key="1">
    <source>
        <dbReference type="EMBL" id="KJD42497.1"/>
    </source>
</evidence>
<sequence>MHILLSMLLSQLGWTEVPVEIIDIDEWEAEYRLIAENRERRGESETDPVKKGRHAAFLKEYWGVKNGGNQSAGQFVQRSMKDVAK</sequence>